<keyword evidence="2" id="KW-0812">Transmembrane</keyword>
<reference evidence="5 6" key="1">
    <citation type="submission" date="2019-11" db="EMBL/GenBank/DDBJ databases">
        <authorList>
            <person name="He Y."/>
        </authorList>
    </citation>
    <scope>NUCLEOTIDE SEQUENCE [LARGE SCALE GENOMIC DNA]</scope>
    <source>
        <strain evidence="5 6">SCSIO 58843</strain>
    </source>
</reference>
<keyword evidence="6" id="KW-1185">Reference proteome</keyword>
<dbReference type="InterPro" id="IPR025645">
    <property type="entry name" value="DUF4349"/>
</dbReference>
<accession>A0A5Q2RPM7</accession>
<feature type="domain" description="DUF4349" evidence="4">
    <location>
        <begin position="112"/>
        <end position="272"/>
    </location>
</feature>
<dbReference type="PROSITE" id="PS51257">
    <property type="entry name" value="PROKAR_LIPOPROTEIN"/>
    <property type="match status" value="1"/>
</dbReference>
<keyword evidence="3" id="KW-0732">Signal</keyword>
<evidence type="ECO:0000313" key="5">
    <source>
        <dbReference type="EMBL" id="QGG96396.1"/>
    </source>
</evidence>
<feature type="signal peptide" evidence="3">
    <location>
        <begin position="1"/>
        <end position="25"/>
    </location>
</feature>
<name>A0A5Q2RPM7_9ACTN</name>
<dbReference type="EMBL" id="CP045851">
    <property type="protein sequence ID" value="QGG96396.1"/>
    <property type="molecule type" value="Genomic_DNA"/>
</dbReference>
<feature type="region of interest" description="Disordered" evidence="1">
    <location>
        <begin position="31"/>
        <end position="102"/>
    </location>
</feature>
<sequence length="464" mass="47865">MRARLLLRRSGRLAAVLLVATMVVAGCSGGGDDEMSGGDAATDATAAPSGEGDAGGDGVEQSGDGATNGGGDDEAADDGGGDGTAAEGGAPREDQAGSAADPVVVTPVDLGRSIIYTAAVELQADDVTAASREAQQAVTAVGGVVFGQETTTDPQPRTVLVFKVPPERFGEALDALSGVGEVVRQDVTADDVTERVVDLQSQISSTEVSVARLRDLLADAPSVEAIAALEGQLLQRETALEQMRGQLRTLEGQVSLATITLEISQPAAEPQMDVEVTAYAGDDDGARCPGDDELTLDEGDDGVLCLRIENRGNVDLTEIEVRDHQLGLDPDDVTLVDWEEDAVLAPGDVVVAWGAFTADPDERPAPDVSAAALDDAGTRLRVGVESSTTPVDLVVEEDESLPGFGDAFGTGLSVLGTVFGIVVMAAGLVVPLLVLLVPLAAAVWWWRRRSSERVNDEPTLSTTS</sequence>
<keyword evidence="2" id="KW-1133">Transmembrane helix</keyword>
<proteinExistence type="predicted"/>
<evidence type="ECO:0000256" key="1">
    <source>
        <dbReference type="SAM" id="MobiDB-lite"/>
    </source>
</evidence>
<evidence type="ECO:0000313" key="6">
    <source>
        <dbReference type="Proteomes" id="UP000334019"/>
    </source>
</evidence>
<evidence type="ECO:0000259" key="4">
    <source>
        <dbReference type="Pfam" id="PF14257"/>
    </source>
</evidence>
<dbReference type="Proteomes" id="UP000334019">
    <property type="component" value="Chromosome"/>
</dbReference>
<dbReference type="RefSeq" id="WP_153760500.1">
    <property type="nucleotide sequence ID" value="NZ_CP045851.1"/>
</dbReference>
<evidence type="ECO:0000256" key="3">
    <source>
        <dbReference type="SAM" id="SignalP"/>
    </source>
</evidence>
<feature type="compositionally biased region" description="Low complexity" evidence="1">
    <location>
        <begin position="37"/>
        <end position="47"/>
    </location>
</feature>
<evidence type="ECO:0000256" key="2">
    <source>
        <dbReference type="SAM" id="Phobius"/>
    </source>
</evidence>
<keyword evidence="2" id="KW-0472">Membrane</keyword>
<dbReference type="AlphaFoldDB" id="A0A5Q2RPM7"/>
<dbReference type="KEGG" id="atq:GH723_15535"/>
<organism evidence="5 6">
    <name type="scientific">Actinomarinicola tropica</name>
    <dbReference type="NCBI Taxonomy" id="2789776"/>
    <lineage>
        <taxon>Bacteria</taxon>
        <taxon>Bacillati</taxon>
        <taxon>Actinomycetota</taxon>
        <taxon>Acidimicrobiia</taxon>
        <taxon>Acidimicrobiales</taxon>
        <taxon>Iamiaceae</taxon>
        <taxon>Actinomarinicola</taxon>
    </lineage>
</organism>
<feature type="chain" id="PRO_5024294564" evidence="3">
    <location>
        <begin position="26"/>
        <end position="464"/>
    </location>
</feature>
<dbReference type="Pfam" id="PF14257">
    <property type="entry name" value="DUF4349"/>
    <property type="match status" value="1"/>
</dbReference>
<protein>
    <submittedName>
        <fullName evidence="5">DUF4349 domain-containing protein</fullName>
    </submittedName>
</protein>
<gene>
    <name evidence="5" type="ORF">GH723_15535</name>
</gene>
<feature type="transmembrane region" description="Helical" evidence="2">
    <location>
        <begin position="418"/>
        <end position="446"/>
    </location>
</feature>
<feature type="compositionally biased region" description="Acidic residues" evidence="1">
    <location>
        <begin position="71"/>
        <end position="80"/>
    </location>
</feature>